<evidence type="ECO:0000313" key="1">
    <source>
        <dbReference type="EMBL" id="EUB56797.1"/>
    </source>
</evidence>
<dbReference type="EMBL" id="APAU02000104">
    <property type="protein sequence ID" value="EUB56797.1"/>
    <property type="molecule type" value="Genomic_DNA"/>
</dbReference>
<reference evidence="1 2" key="1">
    <citation type="journal article" date="2013" name="Nat. Genet.">
        <title>The genome of the hydatid tapeworm Echinococcus granulosus.</title>
        <authorList>
            <person name="Zheng H."/>
            <person name="Zhang W."/>
            <person name="Zhang L."/>
            <person name="Zhang Z."/>
            <person name="Li J."/>
            <person name="Lu G."/>
            <person name="Zhu Y."/>
            <person name="Wang Y."/>
            <person name="Huang Y."/>
            <person name="Liu J."/>
            <person name="Kang H."/>
            <person name="Chen J."/>
            <person name="Wang L."/>
            <person name="Chen A."/>
            <person name="Yu S."/>
            <person name="Gao Z."/>
            <person name="Jin L."/>
            <person name="Gu W."/>
            <person name="Wang Z."/>
            <person name="Zhao L."/>
            <person name="Shi B."/>
            <person name="Wen H."/>
            <person name="Lin R."/>
            <person name="Jones M.K."/>
            <person name="Brejova B."/>
            <person name="Vinar T."/>
            <person name="Zhao G."/>
            <person name="McManus D.P."/>
            <person name="Chen Z."/>
            <person name="Zhou Y."/>
            <person name="Wang S."/>
        </authorList>
    </citation>
    <scope>NUCLEOTIDE SEQUENCE [LARGE SCALE GENOMIC DNA]</scope>
</reference>
<dbReference type="Proteomes" id="UP000019149">
    <property type="component" value="Unassembled WGS sequence"/>
</dbReference>
<gene>
    <name evidence="1" type="ORF">EGR_08375</name>
</gene>
<sequence>MWCHTPLAENPDLCDGLTCGSGFCTMRGEVCFGQSNSASDRVRYLQRQVMEAVVSTNWSFLNHSLHSYSRVKIESISTTVINQLKPYQFCNSPILRSGIFQTCPPFPDERRIH</sequence>
<accession>W6UF71</accession>
<dbReference type="KEGG" id="egl:EGR_08375"/>
<dbReference type="AlphaFoldDB" id="W6UF71"/>
<name>W6UF71_ECHGR</name>
<dbReference type="GeneID" id="36344090"/>
<dbReference type="CTD" id="36344090"/>
<organism evidence="1 2">
    <name type="scientific">Echinococcus granulosus</name>
    <name type="common">Hydatid tapeworm</name>
    <dbReference type="NCBI Taxonomy" id="6210"/>
    <lineage>
        <taxon>Eukaryota</taxon>
        <taxon>Metazoa</taxon>
        <taxon>Spiralia</taxon>
        <taxon>Lophotrochozoa</taxon>
        <taxon>Platyhelminthes</taxon>
        <taxon>Cestoda</taxon>
        <taxon>Eucestoda</taxon>
        <taxon>Cyclophyllidea</taxon>
        <taxon>Taeniidae</taxon>
        <taxon>Echinococcus</taxon>
        <taxon>Echinococcus granulosus group</taxon>
    </lineage>
</organism>
<proteinExistence type="predicted"/>
<keyword evidence="2" id="KW-1185">Reference proteome</keyword>
<dbReference type="RefSeq" id="XP_024347993.1">
    <property type="nucleotide sequence ID" value="XM_024497624.1"/>
</dbReference>
<comment type="caution">
    <text evidence="1">The sequence shown here is derived from an EMBL/GenBank/DDBJ whole genome shotgun (WGS) entry which is preliminary data.</text>
</comment>
<evidence type="ECO:0000313" key="2">
    <source>
        <dbReference type="Proteomes" id="UP000019149"/>
    </source>
</evidence>
<protein>
    <submittedName>
        <fullName evidence="1">Uncharacterized protein</fullName>
    </submittedName>
</protein>